<dbReference type="AlphaFoldDB" id="A0A7D4AL80"/>
<feature type="compositionally biased region" description="Basic and acidic residues" evidence="1">
    <location>
        <begin position="187"/>
        <end position="200"/>
    </location>
</feature>
<keyword evidence="2" id="KW-0812">Transmembrane</keyword>
<keyword evidence="2" id="KW-1133">Transmembrane helix</keyword>
<dbReference type="RefSeq" id="WP_216858411.1">
    <property type="nucleotide sequence ID" value="NZ_CP053892.1"/>
</dbReference>
<feature type="transmembrane region" description="Helical" evidence="2">
    <location>
        <begin position="44"/>
        <end position="67"/>
    </location>
</feature>
<keyword evidence="2" id="KW-0472">Membrane</keyword>
<dbReference type="EMBL" id="CP053892">
    <property type="protein sequence ID" value="QKG21168.1"/>
    <property type="molecule type" value="Genomic_DNA"/>
</dbReference>
<feature type="compositionally biased region" description="Low complexity" evidence="1">
    <location>
        <begin position="177"/>
        <end position="186"/>
    </location>
</feature>
<evidence type="ECO:0000256" key="2">
    <source>
        <dbReference type="SAM" id="Phobius"/>
    </source>
</evidence>
<name>A0A7D4AL80_ACTVE</name>
<proteinExistence type="predicted"/>
<feature type="transmembrane region" description="Helical" evidence="2">
    <location>
        <begin position="106"/>
        <end position="122"/>
    </location>
</feature>
<evidence type="ECO:0000313" key="4">
    <source>
        <dbReference type="Proteomes" id="UP000501240"/>
    </source>
</evidence>
<sequence>MVANTAPFTVPARRPRYRTGPHTRWTVSRAALPRLRTLRQWERWIGLGLAGGGVVMVPWMFVLARTLPSSTQVSHWSTAWIGLDALMAAGLLGTGVLLARRDPRHGLTAAATGALLAMDAWFDVLTSAPGADRALAVALAAGLELPIACACAALAVRSLRPITPAHPLPPDTERALPPDTALTLPTDTEHAQPADAKRGLPADTECTLPAGAALTLSADTKRGLPAATERTLAADTEHALPTGTDHAQPAATERVLPPDTALSLPTGADPGLPTGADLGLSAGVGEVRSAAVHA</sequence>
<feature type="transmembrane region" description="Helical" evidence="2">
    <location>
        <begin position="134"/>
        <end position="156"/>
    </location>
</feature>
<feature type="transmembrane region" description="Helical" evidence="2">
    <location>
        <begin position="79"/>
        <end position="99"/>
    </location>
</feature>
<evidence type="ECO:0000256" key="1">
    <source>
        <dbReference type="SAM" id="MobiDB-lite"/>
    </source>
</evidence>
<feature type="region of interest" description="Disordered" evidence="1">
    <location>
        <begin position="165"/>
        <end position="204"/>
    </location>
</feature>
<accession>A0A7D4AL80</accession>
<evidence type="ECO:0000313" key="3">
    <source>
        <dbReference type="EMBL" id="QKG21168.1"/>
    </source>
</evidence>
<reference evidence="3 4" key="1">
    <citation type="submission" date="2020-05" db="EMBL/GenBank/DDBJ databases">
        <title>Actinomadura verrucosospora NRRL-B18236 (PFL_A860) Genome sequencing and assembly.</title>
        <authorList>
            <person name="Samborskyy M."/>
        </authorList>
    </citation>
    <scope>NUCLEOTIDE SEQUENCE [LARGE SCALE GENOMIC DNA]</scope>
    <source>
        <strain evidence="3 4">NRRL:B18236</strain>
    </source>
</reference>
<organism evidence="3 4">
    <name type="scientific">Actinomadura verrucosospora</name>
    <dbReference type="NCBI Taxonomy" id="46165"/>
    <lineage>
        <taxon>Bacteria</taxon>
        <taxon>Bacillati</taxon>
        <taxon>Actinomycetota</taxon>
        <taxon>Actinomycetes</taxon>
        <taxon>Streptosporangiales</taxon>
        <taxon>Thermomonosporaceae</taxon>
        <taxon>Actinomadura</taxon>
    </lineage>
</organism>
<keyword evidence="4" id="KW-1185">Reference proteome</keyword>
<gene>
    <name evidence="3" type="ORF">ACTIVE_2806</name>
</gene>
<protein>
    <submittedName>
        <fullName evidence="3">Uncharacterized protein</fullName>
    </submittedName>
</protein>
<dbReference type="Proteomes" id="UP000501240">
    <property type="component" value="Chromosome"/>
</dbReference>